<dbReference type="KEGG" id="dtm:BJL86_1812"/>
<sequence>MLKYVKPALMTLVILGLLLAFGLLIAQGIAGLRSPEVTEKGFGIGLIVLALVGAWSIWVLVRNGFELQNISARARAEGFELDTSGLERRPSGRIMPESADKLFADVSKEYEANPEDWRVQYRLARAYDHAGDRARGREFMKKAVAGEAAERKASRG</sequence>
<name>A0A173LL12_9ACTN</name>
<accession>A0A173LL12</accession>
<evidence type="ECO:0000313" key="2">
    <source>
        <dbReference type="EMBL" id="ANI92583.1"/>
    </source>
</evidence>
<dbReference type="EMBL" id="CP015961">
    <property type="protein sequence ID" value="ANI92583.1"/>
    <property type="molecule type" value="Genomic_DNA"/>
</dbReference>
<organism evidence="2 3">
    <name type="scientific">Dietzia timorensis</name>
    <dbReference type="NCBI Taxonomy" id="499555"/>
    <lineage>
        <taxon>Bacteria</taxon>
        <taxon>Bacillati</taxon>
        <taxon>Actinomycetota</taxon>
        <taxon>Actinomycetes</taxon>
        <taxon>Mycobacteriales</taxon>
        <taxon>Dietziaceae</taxon>
        <taxon>Dietzia</taxon>
    </lineage>
</organism>
<evidence type="ECO:0000313" key="3">
    <source>
        <dbReference type="Proteomes" id="UP000186104"/>
    </source>
</evidence>
<gene>
    <name evidence="2" type="ORF">BJL86_1812</name>
</gene>
<proteinExistence type="predicted"/>
<dbReference type="Proteomes" id="UP000186104">
    <property type="component" value="Chromosome"/>
</dbReference>
<keyword evidence="1" id="KW-1133">Transmembrane helix</keyword>
<feature type="transmembrane region" description="Helical" evidence="1">
    <location>
        <begin position="42"/>
        <end position="61"/>
    </location>
</feature>
<keyword evidence="1" id="KW-0812">Transmembrane</keyword>
<protein>
    <submittedName>
        <fullName evidence="2">Putative 19.3 kDa protein in dapB 3'region</fullName>
    </submittedName>
</protein>
<keyword evidence="1" id="KW-0472">Membrane</keyword>
<evidence type="ECO:0000256" key="1">
    <source>
        <dbReference type="SAM" id="Phobius"/>
    </source>
</evidence>
<keyword evidence="3" id="KW-1185">Reference proteome</keyword>
<dbReference type="AlphaFoldDB" id="A0A173LL12"/>
<dbReference type="STRING" id="499555.BJL86_1812"/>
<reference evidence="2 3" key="1">
    <citation type="submission" date="2016-06" db="EMBL/GenBank/DDBJ databases">
        <title>Complete genome sequence of a saline-alkali tolerant type strain Dietzia timorensis ID05-A0528T.</title>
        <authorList>
            <person name="Wu X."/>
        </authorList>
    </citation>
    <scope>NUCLEOTIDE SEQUENCE [LARGE SCALE GENOMIC DNA]</scope>
    <source>
        <strain evidence="2 3">ID05-A0528</strain>
    </source>
</reference>